<sequence>MDFLFVRSLQTSWGKCLEERKGIVRFEPKIMTTSQTAWSIVLRLFLLLTVASLLIPSARGYVLPNLDTVPEESMLPEVQDSDYKANRVADKIVQVLLESRKVHHRVKRPSKHHSPSSRYQFKPSIAGLDNIDVAISTLERARGSRHREPVLALGGMSFADFRKLFESGKRR</sequence>
<gene>
    <name evidence="2" type="primary">LOC106163843</name>
</gene>
<keyword evidence="1" id="KW-1185">Reference proteome</keyword>
<protein>
    <submittedName>
        <fullName evidence="2">Uncharacterized protein LOC106163843 isoform X1</fullName>
    </submittedName>
</protein>
<dbReference type="AlphaFoldDB" id="A0A1S3IFE6"/>
<evidence type="ECO:0000313" key="1">
    <source>
        <dbReference type="Proteomes" id="UP000085678"/>
    </source>
</evidence>
<proteinExistence type="predicted"/>
<dbReference type="KEGG" id="lak:106163843"/>
<dbReference type="InParanoid" id="A0A1S3IFE6"/>
<dbReference type="GeneID" id="106163843"/>
<reference evidence="2" key="1">
    <citation type="submission" date="2025-08" db="UniProtKB">
        <authorList>
            <consortium name="RefSeq"/>
        </authorList>
    </citation>
    <scope>IDENTIFICATION</scope>
    <source>
        <tissue evidence="2">Gonads</tissue>
    </source>
</reference>
<accession>A0A1S3IFE6</accession>
<dbReference type="Proteomes" id="UP000085678">
    <property type="component" value="Unplaced"/>
</dbReference>
<organism evidence="1 2">
    <name type="scientific">Lingula anatina</name>
    <name type="common">Brachiopod</name>
    <name type="synonym">Lingula unguis</name>
    <dbReference type="NCBI Taxonomy" id="7574"/>
    <lineage>
        <taxon>Eukaryota</taxon>
        <taxon>Metazoa</taxon>
        <taxon>Spiralia</taxon>
        <taxon>Lophotrochozoa</taxon>
        <taxon>Brachiopoda</taxon>
        <taxon>Linguliformea</taxon>
        <taxon>Lingulata</taxon>
        <taxon>Lingulida</taxon>
        <taxon>Linguloidea</taxon>
        <taxon>Lingulidae</taxon>
        <taxon>Lingula</taxon>
    </lineage>
</organism>
<name>A0A1S3IFE6_LINAN</name>
<dbReference type="RefSeq" id="XP_013396990.1">
    <property type="nucleotide sequence ID" value="XM_013541536.1"/>
</dbReference>
<evidence type="ECO:0000313" key="2">
    <source>
        <dbReference type="RefSeq" id="XP_013396990.1"/>
    </source>
</evidence>